<organism evidence="2 3">
    <name type="scientific">Brassica rapa subsp. trilocularis</name>
    <dbReference type="NCBI Taxonomy" id="1813537"/>
    <lineage>
        <taxon>Eukaryota</taxon>
        <taxon>Viridiplantae</taxon>
        <taxon>Streptophyta</taxon>
        <taxon>Embryophyta</taxon>
        <taxon>Tracheophyta</taxon>
        <taxon>Spermatophyta</taxon>
        <taxon>Magnoliopsida</taxon>
        <taxon>eudicotyledons</taxon>
        <taxon>Gunneridae</taxon>
        <taxon>Pentapetalae</taxon>
        <taxon>rosids</taxon>
        <taxon>malvids</taxon>
        <taxon>Brassicales</taxon>
        <taxon>Brassicaceae</taxon>
        <taxon>Brassiceae</taxon>
        <taxon>Brassica</taxon>
    </lineage>
</organism>
<protein>
    <submittedName>
        <fullName evidence="2">Uncharacterized protein</fullName>
    </submittedName>
</protein>
<feature type="region of interest" description="Disordered" evidence="1">
    <location>
        <begin position="76"/>
        <end position="99"/>
    </location>
</feature>
<evidence type="ECO:0000256" key="1">
    <source>
        <dbReference type="SAM" id="MobiDB-lite"/>
    </source>
</evidence>
<proteinExistence type="predicted"/>
<dbReference type="Proteomes" id="UP000823674">
    <property type="component" value="Chromosome A09"/>
</dbReference>
<evidence type="ECO:0000313" key="2">
    <source>
        <dbReference type="EMBL" id="KAG5384274.1"/>
    </source>
</evidence>
<gene>
    <name evidence="2" type="primary">A09g508100.1_BraROA</name>
    <name evidence="2" type="ORF">IGI04_035744</name>
</gene>
<keyword evidence="3" id="KW-1185">Reference proteome</keyword>
<feature type="compositionally biased region" description="Polar residues" evidence="1">
    <location>
        <begin position="76"/>
        <end position="93"/>
    </location>
</feature>
<comment type="caution">
    <text evidence="2">The sequence shown here is derived from an EMBL/GenBank/DDBJ whole genome shotgun (WGS) entry which is preliminary data.</text>
</comment>
<feature type="non-terminal residue" evidence="2">
    <location>
        <position position="1"/>
    </location>
</feature>
<reference evidence="2 3" key="1">
    <citation type="submission" date="2021-03" db="EMBL/GenBank/DDBJ databases">
        <authorList>
            <person name="King G.J."/>
            <person name="Bancroft I."/>
            <person name="Baten A."/>
            <person name="Bloomfield J."/>
            <person name="Borpatragohain P."/>
            <person name="He Z."/>
            <person name="Irish N."/>
            <person name="Irwin J."/>
            <person name="Liu K."/>
            <person name="Mauleon R.P."/>
            <person name="Moore J."/>
            <person name="Morris R."/>
            <person name="Ostergaard L."/>
            <person name="Wang B."/>
            <person name="Wells R."/>
        </authorList>
    </citation>
    <scope>NUCLEOTIDE SEQUENCE [LARGE SCALE GENOMIC DNA]</scope>
    <source>
        <strain evidence="2">R-o-18</strain>
        <tissue evidence="2">Leaf</tissue>
    </source>
</reference>
<dbReference type="EMBL" id="JADBGQ010000008">
    <property type="protein sequence ID" value="KAG5384274.1"/>
    <property type="molecule type" value="Genomic_DNA"/>
</dbReference>
<name>A0ABQ7LCE2_BRACM</name>
<sequence>CRRFARTNSLRTSSISLIQQSSSCLNATSLPRPSVDTRAVLICYDDVEMEQLSEPGQGQYDQYGVGCEGLESGGCSFSTESNPSPAMTQNNNTHETDEKLGGTSSSFFLPGLLFIVYLPSINGKAMSSNLGTKL</sequence>
<accession>A0ABQ7LCE2</accession>
<evidence type="ECO:0000313" key="3">
    <source>
        <dbReference type="Proteomes" id="UP000823674"/>
    </source>
</evidence>